<dbReference type="RefSeq" id="WP_182322442.1">
    <property type="nucleotide sequence ID" value="NZ_CP058554.1"/>
</dbReference>
<proteinExistence type="predicted"/>
<gene>
    <name evidence="1" type="ORF">HS961_12600</name>
</gene>
<dbReference type="AlphaFoldDB" id="A0A7G5EHX3"/>
<dbReference type="EMBL" id="CP058554">
    <property type="protein sequence ID" value="QMV73598.1"/>
    <property type="molecule type" value="Genomic_DNA"/>
</dbReference>
<dbReference type="Gene3D" id="2.180.10.10">
    <property type="entry name" value="RHS repeat-associated core"/>
    <property type="match status" value="1"/>
</dbReference>
<keyword evidence="2" id="KW-1185">Reference proteome</keyword>
<protein>
    <recommendedName>
        <fullName evidence="3">RHS repeat protein</fullName>
    </recommendedName>
</protein>
<dbReference type="KEGG" id="cpis:HS961_12600"/>
<evidence type="ECO:0000313" key="1">
    <source>
        <dbReference type="EMBL" id="QMV73598.1"/>
    </source>
</evidence>
<accession>A0A7G5EHX3</accession>
<organism evidence="1 2">
    <name type="scientific">Comamonas piscis</name>
    <dbReference type="NCBI Taxonomy" id="1562974"/>
    <lineage>
        <taxon>Bacteria</taxon>
        <taxon>Pseudomonadati</taxon>
        <taxon>Pseudomonadota</taxon>
        <taxon>Betaproteobacteria</taxon>
        <taxon>Burkholderiales</taxon>
        <taxon>Comamonadaceae</taxon>
        <taxon>Comamonas</taxon>
    </lineage>
</organism>
<name>A0A7G5EHX3_9BURK</name>
<evidence type="ECO:0008006" key="3">
    <source>
        <dbReference type="Google" id="ProtNLM"/>
    </source>
</evidence>
<sequence length="171" mass="18181">MATQEDNTEFYDLPLPYAGNKLSDDVERLRALGRAVDAALHELSELVDTRADAEAVDGALDALQEAINNLGAARVRTVNGKAGEEITLARADLRLGPANGPTATSIAYDPGGRVSVVTETLDAKPAVTTISYDEDGNVKTVVTIYDGRKRTETLTYNNGRLESSAATEEAV</sequence>
<evidence type="ECO:0000313" key="2">
    <source>
        <dbReference type="Proteomes" id="UP000515240"/>
    </source>
</evidence>
<dbReference type="Proteomes" id="UP000515240">
    <property type="component" value="Chromosome"/>
</dbReference>
<reference evidence="1 2" key="1">
    <citation type="journal article" date="2020" name="G3 (Bethesda)">
        <title>CeMbio - The Caenorhabditis elegans Microbiome Resource.</title>
        <authorList>
            <person name="Dirksen P."/>
            <person name="Assie A."/>
            <person name="Zimmermann J."/>
            <person name="Zhang F."/>
            <person name="Tietje A.M."/>
            <person name="Marsh S.A."/>
            <person name="Felix M.A."/>
            <person name="Shapira M."/>
            <person name="Kaleta C."/>
            <person name="Schulenburg H."/>
            <person name="Samuel B."/>
        </authorList>
    </citation>
    <scope>NUCLEOTIDE SEQUENCE [LARGE SCALE GENOMIC DNA]</scope>
    <source>
        <strain evidence="1 2">BIGb0172</strain>
    </source>
</reference>